<dbReference type="RefSeq" id="XP_042999244.1">
    <property type="nucleotide sequence ID" value="XM_043143311.1"/>
</dbReference>
<keyword evidence="2" id="KW-0963">Cytoplasm</keyword>
<dbReference type="GO" id="GO:0000338">
    <property type="term" value="P:protein deneddylation"/>
    <property type="evidence" value="ECO:0007669"/>
    <property type="project" value="InterPro"/>
</dbReference>
<comment type="subcellular location">
    <subcellularLocation>
        <location evidence="2">Cytoplasm</location>
    </subcellularLocation>
    <subcellularLocation>
        <location evidence="2">Nucleus</location>
    </subcellularLocation>
</comment>
<gene>
    <name evidence="5" type="ORF">UV8b_05814</name>
</gene>
<keyword evidence="6" id="KW-1185">Reference proteome</keyword>
<evidence type="ECO:0000256" key="1">
    <source>
        <dbReference type="ARBA" id="ARBA00010893"/>
    </source>
</evidence>
<dbReference type="EMBL" id="CP072756">
    <property type="protein sequence ID" value="QUC21571.1"/>
    <property type="molecule type" value="Genomic_DNA"/>
</dbReference>
<evidence type="ECO:0000256" key="3">
    <source>
        <dbReference type="SAM" id="MobiDB-lite"/>
    </source>
</evidence>
<comment type="function">
    <text evidence="2">Component of the COP9 signalosome complex (CSN), a complex involved in various cellular and developmental processes.</text>
</comment>
<dbReference type="GeneID" id="66066591"/>
<evidence type="ECO:0000313" key="5">
    <source>
        <dbReference type="EMBL" id="QUC21571.1"/>
    </source>
</evidence>
<evidence type="ECO:0000256" key="2">
    <source>
        <dbReference type="RuleBase" id="RU367006"/>
    </source>
</evidence>
<sequence length="429" mass="46495">MDAPASNPLISSQTSSQLQAVLHPLVLLTISDYITRHTLRQQAGPVVGALLGQQNGREITIEHAFDCHMQPSPQASGGYLLDSDKFAARLDQMVTVHKERQLDFVGWYTLLPLAGPTSAVVPIHNQILEGWNESAVLLGFHPDGVLNHSVGGKLPLTIYESNYEVDDQRPSDHDSEDKRMDDGEAPPLKLRFREVPYSVETDETEMISMNYVAAGAGTAGAASASTPAAANAREERQARSIEATGKGKRRLVEAQGDEPGDQPAAEDEPGADLTREEDEMVAALTARINAVKMLHSRIRLLTTYLERLPPSFVTGDLRTAPDSQSMDTDHAVPSLPILRQIQALVHRLGLVMTPLNQEAFDEEMLQERNNVDLVDLLNSVMQTLGGARDAGRKLNVIETAKALRGRGGGDASYLASPGYNMSGAGDILI</sequence>
<proteinExistence type="inferred from homology"/>
<keyword evidence="2" id="KW-0736">Signalosome</keyword>
<protein>
    <recommendedName>
        <fullName evidence="2">COP9 signalosome complex subunit 6</fullName>
    </recommendedName>
</protein>
<dbReference type="Gene3D" id="3.40.140.10">
    <property type="entry name" value="Cytidine Deaminase, domain 2"/>
    <property type="match status" value="1"/>
</dbReference>
<dbReference type="InterPro" id="IPR033859">
    <property type="entry name" value="MPN_CSN6"/>
</dbReference>
<comment type="similarity">
    <text evidence="1 2">Belongs to the peptidase M67A family. CSN6 subfamily.</text>
</comment>
<feature type="compositionally biased region" description="Basic and acidic residues" evidence="3">
    <location>
        <begin position="166"/>
        <end position="182"/>
    </location>
</feature>
<evidence type="ECO:0000259" key="4">
    <source>
        <dbReference type="PROSITE" id="PS50249"/>
    </source>
</evidence>
<dbReference type="Pfam" id="PF01398">
    <property type="entry name" value="JAB"/>
    <property type="match status" value="1"/>
</dbReference>
<dbReference type="Proteomes" id="UP000027002">
    <property type="component" value="Chromosome 4"/>
</dbReference>
<dbReference type="GO" id="GO:0008180">
    <property type="term" value="C:COP9 signalosome"/>
    <property type="evidence" value="ECO:0007669"/>
    <property type="project" value="UniProtKB-UniRule"/>
</dbReference>
<dbReference type="PANTHER" id="PTHR10540">
    <property type="entry name" value="EUKARYOTIC TRANSLATION INITIATION FACTOR 3 SUBUNIT F-RELATED"/>
    <property type="match status" value="1"/>
</dbReference>
<dbReference type="InterPro" id="IPR037518">
    <property type="entry name" value="MPN"/>
</dbReference>
<name>A0A8E5MJ12_USTVR</name>
<accession>A0A8E5MJ12</accession>
<evidence type="ECO:0000313" key="6">
    <source>
        <dbReference type="Proteomes" id="UP000027002"/>
    </source>
</evidence>
<keyword evidence="2" id="KW-0539">Nucleus</keyword>
<dbReference type="PROSITE" id="PS50249">
    <property type="entry name" value="MPN"/>
    <property type="match status" value="1"/>
</dbReference>
<feature type="region of interest" description="Disordered" evidence="3">
    <location>
        <begin position="162"/>
        <end position="192"/>
    </location>
</feature>
<feature type="compositionally biased region" description="Acidic residues" evidence="3">
    <location>
        <begin position="255"/>
        <end position="273"/>
    </location>
</feature>
<dbReference type="GO" id="GO:0005737">
    <property type="term" value="C:cytoplasm"/>
    <property type="evidence" value="ECO:0007669"/>
    <property type="project" value="UniProtKB-SubCell"/>
</dbReference>
<organism evidence="5 6">
    <name type="scientific">Ustilaginoidea virens</name>
    <name type="common">Rice false smut fungus</name>
    <name type="synonym">Villosiclava virens</name>
    <dbReference type="NCBI Taxonomy" id="1159556"/>
    <lineage>
        <taxon>Eukaryota</taxon>
        <taxon>Fungi</taxon>
        <taxon>Dikarya</taxon>
        <taxon>Ascomycota</taxon>
        <taxon>Pezizomycotina</taxon>
        <taxon>Sordariomycetes</taxon>
        <taxon>Hypocreomycetidae</taxon>
        <taxon>Hypocreales</taxon>
        <taxon>Clavicipitaceae</taxon>
        <taxon>Ustilaginoidea</taxon>
    </lineage>
</organism>
<feature type="region of interest" description="Disordered" evidence="3">
    <location>
        <begin position="225"/>
        <end position="273"/>
    </location>
</feature>
<dbReference type="InterPro" id="IPR000555">
    <property type="entry name" value="JAMM/MPN+_dom"/>
</dbReference>
<dbReference type="GO" id="GO:0008237">
    <property type="term" value="F:metallopeptidase activity"/>
    <property type="evidence" value="ECO:0007669"/>
    <property type="project" value="InterPro"/>
</dbReference>
<dbReference type="PANTHER" id="PTHR10540:SF8">
    <property type="entry name" value="COP9 SIGNALOSOME COMPLEX SUBUNIT 6"/>
    <property type="match status" value="1"/>
</dbReference>
<dbReference type="CDD" id="cd08063">
    <property type="entry name" value="MPN_CSN6"/>
    <property type="match status" value="1"/>
</dbReference>
<dbReference type="OrthoDB" id="1378at2759"/>
<reference evidence="5" key="1">
    <citation type="submission" date="2020-03" db="EMBL/GenBank/DDBJ databases">
        <title>A mixture of massive structural variations and highly conserved coding sequences in Ustilaginoidea virens genome.</title>
        <authorList>
            <person name="Zhang K."/>
            <person name="Zhao Z."/>
            <person name="Zhang Z."/>
            <person name="Li Y."/>
            <person name="Hsiang T."/>
            <person name="Sun W."/>
        </authorList>
    </citation>
    <scope>NUCLEOTIDE SEQUENCE</scope>
    <source>
        <strain evidence="5">UV-8b</strain>
    </source>
</reference>
<feature type="domain" description="MPN" evidence="4">
    <location>
        <begin position="20"/>
        <end position="165"/>
    </location>
</feature>
<dbReference type="KEGG" id="uvi:66066591"/>
<dbReference type="AlphaFoldDB" id="A0A8E5MJ12"/>